<sequence>MTNDLLTPHDLERQRSIVIGGVPESNATKPIARARGDNAMVEQVLDEHELGIQISSVTVYRMGSSFKNPASNGAAHRFLKVVIPIVISSAMYSQSGKSMAWQYHPK</sequence>
<name>A0ABD2KXG1_9BILA</name>
<keyword evidence="2" id="KW-1185">Reference proteome</keyword>
<dbReference type="Proteomes" id="UP001620626">
    <property type="component" value="Unassembled WGS sequence"/>
</dbReference>
<dbReference type="EMBL" id="JBICBT010000613">
    <property type="protein sequence ID" value="KAL3107611.1"/>
    <property type="molecule type" value="Genomic_DNA"/>
</dbReference>
<evidence type="ECO:0000313" key="1">
    <source>
        <dbReference type="EMBL" id="KAL3107611.1"/>
    </source>
</evidence>
<dbReference type="AlphaFoldDB" id="A0ABD2KXG1"/>
<gene>
    <name evidence="1" type="ORF">niasHT_016468</name>
</gene>
<protein>
    <submittedName>
        <fullName evidence="1">Uncharacterized protein</fullName>
    </submittedName>
</protein>
<organism evidence="1 2">
    <name type="scientific">Heterodera trifolii</name>
    <dbReference type="NCBI Taxonomy" id="157864"/>
    <lineage>
        <taxon>Eukaryota</taxon>
        <taxon>Metazoa</taxon>
        <taxon>Ecdysozoa</taxon>
        <taxon>Nematoda</taxon>
        <taxon>Chromadorea</taxon>
        <taxon>Rhabditida</taxon>
        <taxon>Tylenchina</taxon>
        <taxon>Tylenchomorpha</taxon>
        <taxon>Tylenchoidea</taxon>
        <taxon>Heteroderidae</taxon>
        <taxon>Heteroderinae</taxon>
        <taxon>Heterodera</taxon>
    </lineage>
</organism>
<reference evidence="1 2" key="1">
    <citation type="submission" date="2024-10" db="EMBL/GenBank/DDBJ databases">
        <authorList>
            <person name="Kim D."/>
        </authorList>
    </citation>
    <scope>NUCLEOTIDE SEQUENCE [LARGE SCALE GENOMIC DNA]</scope>
    <source>
        <strain evidence="1">BH-2024</strain>
    </source>
</reference>
<accession>A0ABD2KXG1</accession>
<comment type="caution">
    <text evidence="1">The sequence shown here is derived from an EMBL/GenBank/DDBJ whole genome shotgun (WGS) entry which is preliminary data.</text>
</comment>
<evidence type="ECO:0000313" key="2">
    <source>
        <dbReference type="Proteomes" id="UP001620626"/>
    </source>
</evidence>
<proteinExistence type="predicted"/>